<comment type="subcellular location">
    <subcellularLocation>
        <location evidence="1">Membrane</location>
        <topology evidence="1">Single-pass type I membrane protein</topology>
    </subcellularLocation>
</comment>
<dbReference type="SMART" id="SM00409">
    <property type="entry name" value="IG"/>
    <property type="match status" value="4"/>
</dbReference>
<evidence type="ECO:0000256" key="11">
    <source>
        <dbReference type="ARBA" id="ARBA00023319"/>
    </source>
</evidence>
<evidence type="ECO:0000313" key="21">
    <source>
        <dbReference type="Proteomes" id="UP001059596"/>
    </source>
</evidence>
<comment type="subunit">
    <text evidence="14">Homodimer. Heterotetramer; 2 iHog chains bind 2 hh chains when facilitated by heparin, heparin is required to promote high-affinity interactions between hh and iHog.</text>
</comment>
<keyword evidence="10" id="KW-0325">Glycoprotein</keyword>
<dbReference type="Proteomes" id="UP001059596">
    <property type="component" value="Unassembled WGS sequence"/>
</dbReference>
<evidence type="ECO:0000256" key="13">
    <source>
        <dbReference type="ARBA" id="ARBA00038144"/>
    </source>
</evidence>
<keyword evidence="7" id="KW-1133">Transmembrane helix</keyword>
<feature type="region of interest" description="Disordered" evidence="16">
    <location>
        <begin position="707"/>
        <end position="733"/>
    </location>
</feature>
<evidence type="ECO:0000256" key="8">
    <source>
        <dbReference type="ARBA" id="ARBA00023136"/>
    </source>
</evidence>
<evidence type="ECO:0000256" key="1">
    <source>
        <dbReference type="ARBA" id="ARBA00004479"/>
    </source>
</evidence>
<feature type="compositionally biased region" description="Gly residues" evidence="16">
    <location>
        <begin position="535"/>
        <end position="545"/>
    </location>
</feature>
<feature type="signal peptide" evidence="17">
    <location>
        <begin position="1"/>
        <end position="21"/>
    </location>
</feature>
<evidence type="ECO:0000256" key="14">
    <source>
        <dbReference type="ARBA" id="ARBA00038530"/>
    </source>
</evidence>
<dbReference type="Pfam" id="PF13927">
    <property type="entry name" value="Ig_3"/>
    <property type="match status" value="2"/>
</dbReference>
<dbReference type="SMART" id="SM00408">
    <property type="entry name" value="IGc2"/>
    <property type="match status" value="3"/>
</dbReference>
<gene>
    <name evidence="20" type="ORF">M5D96_013629</name>
</gene>
<sequence length="1165" mass="126960">MAGTRLILVLLLASSVSHIHANDGGASSASAPATLGIFFERAPESAVAPKGDEVVFECELNLKPDRLEWRFRRSGSPEPYRYLRSSAGYNVTSGSDDRAWRLRIYVSAQTAGDYQCVAWYGPGALASTPARLALVSIELDGGGTTGAMAPRGSIRWSVAPKNCLLIRCGSVISNPPAIWSFYRNGKKLPQSELLPGAAGALVLDTVTAKDAGNYSCVATNSITGDELRLPQTIELRVDYTDRTPPYFLQRPPTEYSARPGETVVLECPGVGSPRPGVIWSSPNVAGIYNNRSKILPYGLQITDLRPEDQGSYICMLDNGIAPPIDHTVKLSVLQRPTILKGPAATLTNESNSLLLVCSATGNPLPDIYWLINGEDATKDPEAQVDNRSLRLWHVQKRHAGVVQCFAKNILGETSEGNMLRVNPLQITGEDEEPLGGVPMRPVHEPNGGMGSSSTPSGGSKNKGGRRKYKASMVPPSRPNVTRLSDESVMLRWSVPQNSGLQITFFKVQYRRLGDGKNRRENWQTTSDNIPYGNSYGFGSGSGSAGSGNNHWRQRNRDREYEMGNPPKNFTSSVTGLTAGKYYRFRIVAVYSNNDNKEGNTSLKFFLQNGTAKSNLPVPELREVEAISESAVILHWSLVASGHHDEAIDGYYAYYRPVDSAAEYLKATVDGERSRSFKIDLLRPGTHYEFKLQSFNSDAASEFSAIRQARTKKTTDQAASSSSTPEPANNTADQRQNSIYPVIAGAAGGGLLLLIASLVACMCLKRRENTQPEDENKPQLEHIQADFVTSAVLGVGGHHKSGDVRRLNGVIPRMNITPNPLAQETASDKNRNVMELRFLPPLANGNGNGNGNGNVNGNGNCIARDLATEQQPEAVEQQADAEDEGEDDQDQCLPAVASSSCETLEACDEAVKLNLHPKLDHEPQDPHNPVLEAPSKPLPPLPKKPASTAGQNNSGLHQNGLHHAQPYHPPGTPTLMHKRLDYHQQQHQQQHQHQQQQPPPVPPHSAYYQQAPTHNHHQASPMMSPRGHHLEDGAGTPTPTRIPSLRRQRRTSGGQVHNSHSNLNLNLNLSHHHNNNNNNNNNLPPHHQHLHHHPGHPNHPVHPVHPVHPGHPGHPGHPNGLVGIPIVPGSPRVQRSPMPSRAMIKRTRLGSHTNNISSGSLNSIEV</sequence>
<comment type="function">
    <text evidence="12">Mediates response to the active Hedgehog (Hh) protein signal in embryos, functioning upstream or at the level of patched (ptc).</text>
</comment>
<dbReference type="FunFam" id="2.60.40.10:FF:001747">
    <property type="entry name" value="Interference hedgehog"/>
    <property type="match status" value="1"/>
</dbReference>
<dbReference type="PROSITE" id="PS50853">
    <property type="entry name" value="FN3"/>
    <property type="match status" value="2"/>
</dbReference>
<feature type="domain" description="Fibronectin type-III" evidence="19">
    <location>
        <begin position="474"/>
        <end position="613"/>
    </location>
</feature>
<keyword evidence="11" id="KW-0393">Immunoglobulin domain</keyword>
<feature type="region of interest" description="Disordered" evidence="16">
    <location>
        <begin position="917"/>
        <end position="1165"/>
    </location>
</feature>
<evidence type="ECO:0000256" key="9">
    <source>
        <dbReference type="ARBA" id="ARBA00023157"/>
    </source>
</evidence>
<feature type="compositionally biased region" description="Acidic residues" evidence="16">
    <location>
        <begin position="878"/>
        <end position="889"/>
    </location>
</feature>
<evidence type="ECO:0000256" key="4">
    <source>
        <dbReference type="ARBA" id="ARBA00022729"/>
    </source>
</evidence>
<feature type="domain" description="Ig-like" evidence="18">
    <location>
        <begin position="245"/>
        <end position="331"/>
    </location>
</feature>
<proteinExistence type="inferred from homology"/>
<dbReference type="GO" id="GO:0016020">
    <property type="term" value="C:membrane"/>
    <property type="evidence" value="ECO:0007669"/>
    <property type="project" value="UniProtKB-SubCell"/>
</dbReference>
<dbReference type="EMBL" id="JAMKOV010000116">
    <property type="protein sequence ID" value="KAI8033622.1"/>
    <property type="molecule type" value="Genomic_DNA"/>
</dbReference>
<feature type="domain" description="Ig-like" evidence="18">
    <location>
        <begin position="336"/>
        <end position="422"/>
    </location>
</feature>
<dbReference type="PANTHER" id="PTHR44170:SF33">
    <property type="entry name" value="BROTHER OF IHOG, ISOFORM G-RELATED"/>
    <property type="match status" value="1"/>
</dbReference>
<dbReference type="CDD" id="cd00063">
    <property type="entry name" value="FN3"/>
    <property type="match status" value="2"/>
</dbReference>
<dbReference type="GO" id="GO:0048513">
    <property type="term" value="P:animal organ development"/>
    <property type="evidence" value="ECO:0007669"/>
    <property type="project" value="UniProtKB-ARBA"/>
</dbReference>
<dbReference type="InterPro" id="IPR003598">
    <property type="entry name" value="Ig_sub2"/>
</dbReference>
<organism evidence="20 21">
    <name type="scientific">Drosophila gunungcola</name>
    <name type="common">fruit fly</name>
    <dbReference type="NCBI Taxonomy" id="103775"/>
    <lineage>
        <taxon>Eukaryota</taxon>
        <taxon>Metazoa</taxon>
        <taxon>Ecdysozoa</taxon>
        <taxon>Arthropoda</taxon>
        <taxon>Hexapoda</taxon>
        <taxon>Insecta</taxon>
        <taxon>Pterygota</taxon>
        <taxon>Neoptera</taxon>
        <taxon>Endopterygota</taxon>
        <taxon>Diptera</taxon>
        <taxon>Brachycera</taxon>
        <taxon>Muscomorpha</taxon>
        <taxon>Ephydroidea</taxon>
        <taxon>Drosophilidae</taxon>
        <taxon>Drosophila</taxon>
        <taxon>Sophophora</taxon>
    </lineage>
</organism>
<evidence type="ECO:0000256" key="17">
    <source>
        <dbReference type="SAM" id="SignalP"/>
    </source>
</evidence>
<dbReference type="GO" id="GO:0098609">
    <property type="term" value="P:cell-cell adhesion"/>
    <property type="evidence" value="ECO:0007669"/>
    <property type="project" value="TreeGrafter"/>
</dbReference>
<feature type="compositionally biased region" description="Polar residues" evidence="16">
    <location>
        <begin position="947"/>
        <end position="956"/>
    </location>
</feature>
<keyword evidence="8" id="KW-0472">Membrane</keyword>
<evidence type="ECO:0000256" key="3">
    <source>
        <dbReference type="ARBA" id="ARBA00022692"/>
    </source>
</evidence>
<feature type="compositionally biased region" description="Polar residues" evidence="16">
    <location>
        <begin position="1149"/>
        <end position="1165"/>
    </location>
</feature>
<evidence type="ECO:0000256" key="5">
    <source>
        <dbReference type="ARBA" id="ARBA00022737"/>
    </source>
</evidence>
<dbReference type="InterPro" id="IPR036179">
    <property type="entry name" value="Ig-like_dom_sf"/>
</dbReference>
<dbReference type="InterPro" id="IPR003961">
    <property type="entry name" value="FN3_dom"/>
</dbReference>
<evidence type="ECO:0000259" key="19">
    <source>
        <dbReference type="PROSITE" id="PS50853"/>
    </source>
</evidence>
<keyword evidence="3" id="KW-0812">Transmembrane</keyword>
<dbReference type="AlphaFoldDB" id="A0A9Q0BIP2"/>
<keyword evidence="6" id="KW-0654">Proteoglycan</keyword>
<feature type="region of interest" description="Disordered" evidence="16">
    <location>
        <begin position="518"/>
        <end position="552"/>
    </location>
</feature>
<dbReference type="SUPFAM" id="SSF49265">
    <property type="entry name" value="Fibronectin type III"/>
    <property type="match status" value="1"/>
</dbReference>
<dbReference type="PANTHER" id="PTHR44170">
    <property type="entry name" value="PROTEIN SIDEKICK"/>
    <property type="match status" value="1"/>
</dbReference>
<accession>A0A9Q0BIP2</accession>
<feature type="compositionally biased region" description="Low complexity" evidence="16">
    <location>
        <begin position="1055"/>
        <end position="1084"/>
    </location>
</feature>
<evidence type="ECO:0000256" key="15">
    <source>
        <dbReference type="ARBA" id="ARBA00041099"/>
    </source>
</evidence>
<feature type="compositionally biased region" description="Low complexity" evidence="16">
    <location>
        <begin position="984"/>
        <end position="995"/>
    </location>
</feature>
<reference evidence="20" key="1">
    <citation type="journal article" date="2023" name="Genome Biol. Evol.">
        <title>Long-read-based Genome Assembly of Drosophila gunungcola Reveals Fewer Chemosensory Genes in Flower-breeding Species.</title>
        <authorList>
            <person name="Negi A."/>
            <person name="Liao B.Y."/>
            <person name="Yeh S.D."/>
        </authorList>
    </citation>
    <scope>NUCLEOTIDE SEQUENCE</scope>
    <source>
        <strain evidence="20">Sukarami</strain>
    </source>
</reference>
<feature type="compositionally biased region" description="Polar residues" evidence="16">
    <location>
        <begin position="715"/>
        <end position="733"/>
    </location>
</feature>
<evidence type="ECO:0000256" key="6">
    <source>
        <dbReference type="ARBA" id="ARBA00022974"/>
    </source>
</evidence>
<keyword evidence="4 17" id="KW-0732">Signal</keyword>
<evidence type="ECO:0000256" key="12">
    <source>
        <dbReference type="ARBA" id="ARBA00037573"/>
    </source>
</evidence>
<dbReference type="OrthoDB" id="9998697at2759"/>
<keyword evidence="2" id="KW-0358">Heparin-binding</keyword>
<dbReference type="InterPro" id="IPR003599">
    <property type="entry name" value="Ig_sub"/>
</dbReference>
<protein>
    <recommendedName>
        <fullName evidence="15">Interference hedgehog</fullName>
    </recommendedName>
</protein>
<feature type="domain" description="Ig-like" evidence="18">
    <location>
        <begin position="129"/>
        <end position="234"/>
    </location>
</feature>
<feature type="domain" description="Fibronectin type-III" evidence="19">
    <location>
        <begin position="617"/>
        <end position="713"/>
    </location>
</feature>
<evidence type="ECO:0000256" key="16">
    <source>
        <dbReference type="SAM" id="MobiDB-lite"/>
    </source>
</evidence>
<evidence type="ECO:0000313" key="20">
    <source>
        <dbReference type="EMBL" id="KAI8033622.1"/>
    </source>
</evidence>
<dbReference type="SUPFAM" id="SSF48726">
    <property type="entry name" value="Immunoglobulin"/>
    <property type="match status" value="3"/>
</dbReference>
<name>A0A9Q0BIP2_9MUSC</name>
<evidence type="ECO:0000259" key="18">
    <source>
        <dbReference type="PROSITE" id="PS50835"/>
    </source>
</evidence>
<dbReference type="Pfam" id="PF00041">
    <property type="entry name" value="fn3"/>
    <property type="match status" value="1"/>
</dbReference>
<dbReference type="InterPro" id="IPR036116">
    <property type="entry name" value="FN3_sf"/>
</dbReference>
<dbReference type="InterPro" id="IPR007110">
    <property type="entry name" value="Ig-like_dom"/>
</dbReference>
<evidence type="ECO:0000256" key="10">
    <source>
        <dbReference type="ARBA" id="ARBA00023180"/>
    </source>
</evidence>
<keyword evidence="5" id="KW-0677">Repeat</keyword>
<comment type="caution">
    <text evidence="20">The sequence shown here is derived from an EMBL/GenBank/DDBJ whole genome shotgun (WGS) entry which is preliminary data.</text>
</comment>
<dbReference type="CDD" id="cd00096">
    <property type="entry name" value="Ig"/>
    <property type="match status" value="1"/>
</dbReference>
<comment type="similarity">
    <text evidence="13">Belongs to the immunoglobulin superfamily. IHOG family.</text>
</comment>
<feature type="compositionally biased region" description="Basic residues" evidence="16">
    <location>
        <begin position="1085"/>
        <end position="1095"/>
    </location>
</feature>
<dbReference type="PROSITE" id="PS50835">
    <property type="entry name" value="IG_LIKE"/>
    <property type="match status" value="3"/>
</dbReference>
<feature type="chain" id="PRO_5040148322" description="Interference hedgehog" evidence="17">
    <location>
        <begin position="22"/>
        <end position="1165"/>
    </location>
</feature>
<evidence type="ECO:0000256" key="2">
    <source>
        <dbReference type="ARBA" id="ARBA00022674"/>
    </source>
</evidence>
<keyword evidence="21" id="KW-1185">Reference proteome</keyword>
<evidence type="ECO:0000256" key="7">
    <source>
        <dbReference type="ARBA" id="ARBA00022989"/>
    </source>
</evidence>
<keyword evidence="9" id="KW-1015">Disulfide bond</keyword>
<dbReference type="FunFam" id="2.60.40.10:FF:001773">
    <property type="entry name" value="Interference hedgehog"/>
    <property type="match status" value="1"/>
</dbReference>
<feature type="region of interest" description="Disordered" evidence="16">
    <location>
        <begin position="427"/>
        <end position="480"/>
    </location>
</feature>
<dbReference type="InterPro" id="IPR013783">
    <property type="entry name" value="Ig-like_fold"/>
</dbReference>
<dbReference type="SMART" id="SM00060">
    <property type="entry name" value="FN3"/>
    <property type="match status" value="2"/>
</dbReference>
<dbReference type="GO" id="GO:0048731">
    <property type="term" value="P:system development"/>
    <property type="evidence" value="ECO:0007669"/>
    <property type="project" value="UniProtKB-ARBA"/>
</dbReference>
<feature type="region of interest" description="Disordered" evidence="16">
    <location>
        <begin position="869"/>
        <end position="889"/>
    </location>
</feature>
<dbReference type="Gene3D" id="2.60.40.10">
    <property type="entry name" value="Immunoglobulins"/>
    <property type="match status" value="6"/>
</dbReference>